<comment type="subcellular location">
    <subcellularLocation>
        <location evidence="10">Cytoplasm</location>
    </subcellularLocation>
</comment>
<dbReference type="NCBIfam" id="NF001138">
    <property type="entry name" value="PRK00143.1"/>
    <property type="match status" value="1"/>
</dbReference>
<feature type="active site" description="Cysteine persulfide intermediate" evidence="10">
    <location>
        <position position="203"/>
    </location>
</feature>
<comment type="catalytic activity">
    <reaction evidence="9 10">
        <text>S-sulfanyl-L-cysteinyl-[protein] + uridine(34) in tRNA + AH2 + ATP = 2-thiouridine(34) in tRNA + L-cysteinyl-[protein] + A + AMP + diphosphate + H(+)</text>
        <dbReference type="Rhea" id="RHEA:47032"/>
        <dbReference type="Rhea" id="RHEA-COMP:10131"/>
        <dbReference type="Rhea" id="RHEA-COMP:11726"/>
        <dbReference type="Rhea" id="RHEA-COMP:11727"/>
        <dbReference type="Rhea" id="RHEA-COMP:11728"/>
        <dbReference type="ChEBI" id="CHEBI:13193"/>
        <dbReference type="ChEBI" id="CHEBI:15378"/>
        <dbReference type="ChEBI" id="CHEBI:17499"/>
        <dbReference type="ChEBI" id="CHEBI:29950"/>
        <dbReference type="ChEBI" id="CHEBI:30616"/>
        <dbReference type="ChEBI" id="CHEBI:33019"/>
        <dbReference type="ChEBI" id="CHEBI:61963"/>
        <dbReference type="ChEBI" id="CHEBI:65315"/>
        <dbReference type="ChEBI" id="CHEBI:87170"/>
        <dbReference type="ChEBI" id="CHEBI:456215"/>
        <dbReference type="EC" id="2.8.1.13"/>
    </reaction>
</comment>
<keyword evidence="3 10" id="KW-0808">Transferase</keyword>
<keyword evidence="8" id="KW-1015">Disulfide bond</keyword>
<reference evidence="12 13" key="1">
    <citation type="submission" date="2019-02" db="EMBL/GenBank/DDBJ databases">
        <title>Prokaryotic population dynamics and viral predation in marine succession experiment using metagenomics: the confinement effect.</title>
        <authorList>
            <person name="Haro-Moreno J.M."/>
            <person name="Rodriguez-Valera F."/>
            <person name="Lopez-Perez M."/>
        </authorList>
    </citation>
    <scope>NUCLEOTIDE SEQUENCE [LARGE SCALE GENOMIC DNA]</scope>
    <source>
        <strain evidence="12">MED-G160</strain>
    </source>
</reference>
<comment type="function">
    <text evidence="10">Catalyzes the 2-thiolation of uridine at the wobble position (U34) of tRNA, leading to the formation of s(2)U34.</text>
</comment>
<evidence type="ECO:0000256" key="9">
    <source>
        <dbReference type="ARBA" id="ARBA00051542"/>
    </source>
</evidence>
<comment type="similarity">
    <text evidence="10">Belongs to the MnmA/TRMU family.</text>
</comment>
<evidence type="ECO:0000256" key="10">
    <source>
        <dbReference type="HAMAP-Rule" id="MF_00144"/>
    </source>
</evidence>
<dbReference type="AlphaFoldDB" id="A0A520N2S2"/>
<comment type="caution">
    <text evidence="12">The sequence shown here is derived from an EMBL/GenBank/DDBJ whole genome shotgun (WGS) entry which is preliminary data.</text>
</comment>
<dbReference type="PANTHER" id="PTHR11933">
    <property type="entry name" value="TRNA 5-METHYLAMINOMETHYL-2-THIOURIDYLATE -METHYLTRANSFERASE"/>
    <property type="match status" value="1"/>
</dbReference>
<dbReference type="EC" id="2.8.1.13" evidence="10"/>
<dbReference type="Pfam" id="PF20258">
    <property type="entry name" value="tRNA_Me_trans_C"/>
    <property type="match status" value="1"/>
</dbReference>
<dbReference type="GO" id="GO:0000049">
    <property type="term" value="F:tRNA binding"/>
    <property type="evidence" value="ECO:0007669"/>
    <property type="project" value="UniProtKB-KW"/>
</dbReference>
<evidence type="ECO:0000313" key="13">
    <source>
        <dbReference type="Proteomes" id="UP000318710"/>
    </source>
</evidence>
<evidence type="ECO:0000259" key="11">
    <source>
        <dbReference type="PROSITE" id="PS50206"/>
    </source>
</evidence>
<organism evidence="12 13">
    <name type="scientific">SAR86 cluster bacterium</name>
    <dbReference type="NCBI Taxonomy" id="2030880"/>
    <lineage>
        <taxon>Bacteria</taxon>
        <taxon>Pseudomonadati</taxon>
        <taxon>Pseudomonadota</taxon>
        <taxon>Gammaproteobacteria</taxon>
        <taxon>SAR86 cluster</taxon>
    </lineage>
</organism>
<protein>
    <recommendedName>
        <fullName evidence="10">tRNA-specific 2-thiouridylase MnmA</fullName>
        <ecNumber evidence="10">2.8.1.13</ecNumber>
    </recommendedName>
</protein>
<dbReference type="SUPFAM" id="SSF52402">
    <property type="entry name" value="Adenine nucleotide alpha hydrolases-like"/>
    <property type="match status" value="1"/>
</dbReference>
<keyword evidence="5 10" id="KW-0547">Nucleotide-binding</keyword>
<dbReference type="HAMAP" id="MF_00144">
    <property type="entry name" value="tRNA_thiouridyl_MnmA"/>
    <property type="match status" value="1"/>
</dbReference>
<dbReference type="Pfam" id="PF03054">
    <property type="entry name" value="tRNA_Me_trans"/>
    <property type="match status" value="1"/>
</dbReference>
<dbReference type="InterPro" id="IPR004506">
    <property type="entry name" value="MnmA-like"/>
</dbReference>
<feature type="site" description="Interaction with tRNA" evidence="10">
    <location>
        <position position="347"/>
    </location>
</feature>
<name>A0A520N2S2_9GAMM</name>
<dbReference type="GO" id="GO:0005737">
    <property type="term" value="C:cytoplasm"/>
    <property type="evidence" value="ECO:0007669"/>
    <property type="project" value="UniProtKB-SubCell"/>
</dbReference>
<dbReference type="Gene3D" id="2.40.30.10">
    <property type="entry name" value="Translation factors"/>
    <property type="match status" value="1"/>
</dbReference>
<feature type="binding site" evidence="10">
    <location>
        <begin position="17"/>
        <end position="24"/>
    </location>
    <ligand>
        <name>ATP</name>
        <dbReference type="ChEBI" id="CHEBI:30616"/>
    </ligand>
</feature>
<dbReference type="Gene3D" id="2.30.30.280">
    <property type="entry name" value="Adenine nucleotide alpha hydrolases-like domains"/>
    <property type="match status" value="1"/>
</dbReference>
<comment type="caution">
    <text evidence="10">Lacks conserved residue(s) required for the propagation of feature annotation.</text>
</comment>
<keyword evidence="6 10" id="KW-0067">ATP-binding</keyword>
<dbReference type="GO" id="GO:0103016">
    <property type="term" value="F:tRNA-uridine 2-sulfurtransferase activity"/>
    <property type="evidence" value="ECO:0007669"/>
    <property type="project" value="UniProtKB-EC"/>
</dbReference>
<dbReference type="Proteomes" id="UP000318710">
    <property type="component" value="Unassembled WGS sequence"/>
</dbReference>
<gene>
    <name evidence="10 12" type="primary">mnmA</name>
    <name evidence="12" type="ORF">EVA93_02375</name>
</gene>
<evidence type="ECO:0000256" key="2">
    <source>
        <dbReference type="ARBA" id="ARBA00022555"/>
    </source>
</evidence>
<dbReference type="PROSITE" id="PS50206">
    <property type="entry name" value="RHODANESE_3"/>
    <property type="match status" value="1"/>
</dbReference>
<dbReference type="FunFam" id="3.40.50.620:FF:000004">
    <property type="entry name" value="tRNA-specific 2-thiouridylase MnmA"/>
    <property type="match status" value="1"/>
</dbReference>
<dbReference type="InterPro" id="IPR046885">
    <property type="entry name" value="MnmA-like_C"/>
</dbReference>
<accession>A0A520N2S2</accession>
<dbReference type="GO" id="GO:0005524">
    <property type="term" value="F:ATP binding"/>
    <property type="evidence" value="ECO:0007669"/>
    <property type="project" value="UniProtKB-KW"/>
</dbReference>
<dbReference type="GO" id="GO:0002143">
    <property type="term" value="P:tRNA wobble position uridine thiolation"/>
    <property type="evidence" value="ECO:0007669"/>
    <property type="project" value="TreeGrafter"/>
</dbReference>
<keyword evidence="7 10" id="KW-0694">RNA-binding</keyword>
<feature type="site" description="Interaction with tRNA" evidence="10">
    <location>
        <position position="132"/>
    </location>
</feature>
<evidence type="ECO:0000256" key="1">
    <source>
        <dbReference type="ARBA" id="ARBA00022490"/>
    </source>
</evidence>
<feature type="binding site" evidence="10">
    <location>
        <position position="131"/>
    </location>
    <ligand>
        <name>ATP</name>
        <dbReference type="ChEBI" id="CHEBI:30616"/>
    </ligand>
</feature>
<keyword evidence="1 10" id="KW-0963">Cytoplasm</keyword>
<evidence type="ECO:0000256" key="7">
    <source>
        <dbReference type="ARBA" id="ARBA00022884"/>
    </source>
</evidence>
<dbReference type="Pfam" id="PF20259">
    <property type="entry name" value="tRNA_Me_trans_M"/>
    <property type="match status" value="1"/>
</dbReference>
<proteinExistence type="inferred from homology"/>
<dbReference type="InterPro" id="IPR014729">
    <property type="entry name" value="Rossmann-like_a/b/a_fold"/>
</dbReference>
<dbReference type="PANTHER" id="PTHR11933:SF5">
    <property type="entry name" value="MITOCHONDRIAL TRNA-SPECIFIC 2-THIOURIDYLASE 1"/>
    <property type="match status" value="1"/>
</dbReference>
<feature type="region of interest" description="Interaction with tRNA" evidence="10">
    <location>
        <begin position="153"/>
        <end position="155"/>
    </location>
</feature>
<evidence type="ECO:0000256" key="4">
    <source>
        <dbReference type="ARBA" id="ARBA00022694"/>
    </source>
</evidence>
<feature type="active site" description="Nucleophile" evidence="10">
    <location>
        <position position="107"/>
    </location>
</feature>
<dbReference type="EMBL" id="SHBF01000010">
    <property type="protein sequence ID" value="RZO27781.1"/>
    <property type="molecule type" value="Genomic_DNA"/>
</dbReference>
<keyword evidence="2 10" id="KW-0820">tRNA-binding</keyword>
<feature type="binding site" evidence="10">
    <location>
        <position position="43"/>
    </location>
    <ligand>
        <name>ATP</name>
        <dbReference type="ChEBI" id="CHEBI:30616"/>
    </ligand>
</feature>
<dbReference type="InterPro" id="IPR001763">
    <property type="entry name" value="Rhodanese-like_dom"/>
</dbReference>
<dbReference type="InterPro" id="IPR023382">
    <property type="entry name" value="MnmA-like_central_sf"/>
</dbReference>
<evidence type="ECO:0000256" key="3">
    <source>
        <dbReference type="ARBA" id="ARBA00022679"/>
    </source>
</evidence>
<dbReference type="NCBIfam" id="TIGR00420">
    <property type="entry name" value="trmU"/>
    <property type="match status" value="1"/>
</dbReference>
<evidence type="ECO:0000256" key="5">
    <source>
        <dbReference type="ARBA" id="ARBA00022741"/>
    </source>
</evidence>
<feature type="domain" description="Rhodanese" evidence="11">
    <location>
        <begin position="8"/>
        <end position="55"/>
    </location>
</feature>
<sequence length="367" mass="41720">MNSFRDMNNSKKTIVVGMSGGVDSSVSAYLLKEQGYKVVGLFMQNWQSEPGEVCTSEIDFEDASKVCDMLDIPLHKANFSDEYWDRVFEEFLNEHKKGRTPNPDILCNREIKFKSFLDYAFNIGADYIATGHYASLNDVDGMKLLVRSKDLEKDQTYFLHEVKEKEFEKCIFPLENLFKTEVRKIAKKINLPVSSKKDSVGICFVGERNLKDFLGRFIKLEKGIIYDEFGTEVGTHNGATLFTKGQRQGLNIGGVKGKEDLPWYVFDKDINKNEVFVCQGINNELLFSKRLECENISWINNIDHSFPKNCSVQVRHQHTPIDCKISIKDKIFDVEFSEPIRGVASGQSAVFYDKNICLGGGIISKSA</sequence>
<evidence type="ECO:0000256" key="8">
    <source>
        <dbReference type="ARBA" id="ARBA00023157"/>
    </source>
</evidence>
<evidence type="ECO:0000313" key="12">
    <source>
        <dbReference type="EMBL" id="RZO27781.1"/>
    </source>
</evidence>
<dbReference type="Gene3D" id="3.40.50.620">
    <property type="entry name" value="HUPs"/>
    <property type="match status" value="1"/>
</dbReference>
<feature type="region of interest" description="Interaction with target base in tRNA" evidence="10">
    <location>
        <begin position="102"/>
        <end position="104"/>
    </location>
</feature>
<evidence type="ECO:0000256" key="6">
    <source>
        <dbReference type="ARBA" id="ARBA00022840"/>
    </source>
</evidence>
<keyword evidence="4 10" id="KW-0819">tRNA processing</keyword>
<dbReference type="CDD" id="cd01998">
    <property type="entry name" value="MnmA_TRMU-like"/>
    <property type="match status" value="1"/>
</dbReference>
<dbReference type="InterPro" id="IPR046884">
    <property type="entry name" value="MnmA-like_central"/>
</dbReference>